<dbReference type="Pfam" id="PF14076">
    <property type="entry name" value="DUF4258"/>
    <property type="match status" value="1"/>
</dbReference>
<dbReference type="AlphaFoldDB" id="A0A918FF42"/>
<evidence type="ECO:0000313" key="1">
    <source>
        <dbReference type="EMBL" id="GGR34086.1"/>
    </source>
</evidence>
<sequence>MRCSLSDVITVEQVEARLWEFELLDEAFNELILVLEQEPIFIHRRALPEEVRKPIEEVVEGLSKYVEGRGRIYQVAELLKPLLDIKTISKPENQITLTNALSIIENGVQTYQPMSISFINFLNTIRQLRGAEPYVFTAPLPAPQVTLPRKFTYSPHALDSMRKRHIHKNQVEKAVLSPDRLTEDPARSRWVAERDTSAGNFIRVVYAETPNGVEIVTTVITAIRITP</sequence>
<dbReference type="EMBL" id="BMQL01000062">
    <property type="protein sequence ID" value="GGR34086.1"/>
    <property type="molecule type" value="Genomic_DNA"/>
</dbReference>
<comment type="caution">
    <text evidence="1">The sequence shown here is derived from an EMBL/GenBank/DDBJ whole genome shotgun (WGS) entry which is preliminary data.</text>
</comment>
<evidence type="ECO:0000313" key="2">
    <source>
        <dbReference type="Proteomes" id="UP000603865"/>
    </source>
</evidence>
<proteinExistence type="predicted"/>
<evidence type="ECO:0008006" key="3">
    <source>
        <dbReference type="Google" id="ProtNLM"/>
    </source>
</evidence>
<organism evidence="1 2">
    <name type="scientific">Deinococcus ruber</name>
    <dbReference type="NCBI Taxonomy" id="1848197"/>
    <lineage>
        <taxon>Bacteria</taxon>
        <taxon>Thermotogati</taxon>
        <taxon>Deinococcota</taxon>
        <taxon>Deinococci</taxon>
        <taxon>Deinococcales</taxon>
        <taxon>Deinococcaceae</taxon>
        <taxon>Deinococcus</taxon>
    </lineage>
</organism>
<accession>A0A918FF42</accession>
<dbReference type="Proteomes" id="UP000603865">
    <property type="component" value="Unassembled WGS sequence"/>
</dbReference>
<gene>
    <name evidence="1" type="ORF">GCM10008957_50370</name>
</gene>
<reference evidence="1" key="2">
    <citation type="submission" date="2020-09" db="EMBL/GenBank/DDBJ databases">
        <authorList>
            <person name="Sun Q."/>
            <person name="Ohkuma M."/>
        </authorList>
    </citation>
    <scope>NUCLEOTIDE SEQUENCE</scope>
    <source>
        <strain evidence="1">JCM 31311</strain>
    </source>
</reference>
<keyword evidence="2" id="KW-1185">Reference proteome</keyword>
<name>A0A918FF42_9DEIO</name>
<reference evidence="1" key="1">
    <citation type="journal article" date="2014" name="Int. J. Syst. Evol. Microbiol.">
        <title>Complete genome sequence of Corynebacterium casei LMG S-19264T (=DSM 44701T), isolated from a smear-ripened cheese.</title>
        <authorList>
            <consortium name="US DOE Joint Genome Institute (JGI-PGF)"/>
            <person name="Walter F."/>
            <person name="Albersmeier A."/>
            <person name="Kalinowski J."/>
            <person name="Ruckert C."/>
        </authorList>
    </citation>
    <scope>NUCLEOTIDE SEQUENCE</scope>
    <source>
        <strain evidence="1">JCM 31311</strain>
    </source>
</reference>
<protein>
    <recommendedName>
        <fullName evidence="3">DUF4258 domain-containing protein</fullName>
    </recommendedName>
</protein>
<dbReference type="InterPro" id="IPR025354">
    <property type="entry name" value="DUF4258"/>
</dbReference>